<evidence type="ECO:0000259" key="16">
    <source>
        <dbReference type="PROSITE" id="PS50160"/>
    </source>
</evidence>
<dbReference type="CDD" id="cd00081">
    <property type="entry name" value="Hint"/>
    <property type="match status" value="1"/>
</dbReference>
<evidence type="ECO:0000256" key="1">
    <source>
        <dbReference type="ARBA" id="ARBA00007572"/>
    </source>
</evidence>
<dbReference type="EMBL" id="MFCX01000016">
    <property type="protein sequence ID" value="OGE26118.1"/>
    <property type="molecule type" value="Genomic_DNA"/>
</dbReference>
<evidence type="ECO:0000259" key="17">
    <source>
        <dbReference type="PROSITE" id="PS50819"/>
    </source>
</evidence>
<dbReference type="InterPro" id="IPR003587">
    <property type="entry name" value="Hint_dom_N"/>
</dbReference>
<evidence type="ECO:0000256" key="2">
    <source>
        <dbReference type="ARBA" id="ARBA00022598"/>
    </source>
</evidence>
<dbReference type="PROSITE" id="PS50819">
    <property type="entry name" value="INTEIN_ENDONUCLEASE"/>
    <property type="match status" value="1"/>
</dbReference>
<dbReference type="InterPro" id="IPR012309">
    <property type="entry name" value="DNA_ligase_ATP-dep_C"/>
</dbReference>
<dbReference type="Gene3D" id="1.10.3260.10">
    <property type="entry name" value="DNA ligase, ATP-dependent, N-terminal domain"/>
    <property type="match status" value="1"/>
</dbReference>
<dbReference type="SUPFAM" id="SSF51294">
    <property type="entry name" value="Hedgehog/intein (Hint) domain"/>
    <property type="match status" value="1"/>
</dbReference>
<dbReference type="InterPro" id="IPR036599">
    <property type="entry name" value="DNA_ligase_N_sf"/>
</dbReference>
<evidence type="ECO:0000256" key="3">
    <source>
        <dbReference type="ARBA" id="ARBA00022618"/>
    </source>
</evidence>
<dbReference type="PROSITE" id="PS50817">
    <property type="entry name" value="INTEIN_N_TER"/>
    <property type="match status" value="1"/>
</dbReference>
<proteinExistence type="inferred from homology"/>
<dbReference type="InterPro" id="IPR006141">
    <property type="entry name" value="Intein_N"/>
</dbReference>
<dbReference type="EC" id="6.5.1.1" evidence="14"/>
<dbReference type="SMART" id="SM00306">
    <property type="entry name" value="HintN"/>
    <property type="match status" value="1"/>
</dbReference>
<evidence type="ECO:0000256" key="11">
    <source>
        <dbReference type="ARBA" id="ARBA00023204"/>
    </source>
</evidence>
<gene>
    <name evidence="18" type="ORF">A3C26_00175</name>
</gene>
<keyword evidence="6 14" id="KW-0227">DNA damage</keyword>
<dbReference type="PROSITE" id="PS00333">
    <property type="entry name" value="DNA_LIGASE_A2"/>
    <property type="match status" value="1"/>
</dbReference>
<dbReference type="PROSITE" id="PS50160">
    <property type="entry name" value="DNA_LIGASE_A3"/>
    <property type="match status" value="1"/>
</dbReference>
<dbReference type="NCBIfam" id="TIGR00574">
    <property type="entry name" value="dnl1"/>
    <property type="match status" value="1"/>
</dbReference>
<evidence type="ECO:0000256" key="6">
    <source>
        <dbReference type="ARBA" id="ARBA00022763"/>
    </source>
</evidence>
<dbReference type="GO" id="GO:0006281">
    <property type="term" value="P:DNA repair"/>
    <property type="evidence" value="ECO:0007669"/>
    <property type="project" value="UniProtKB-KW"/>
</dbReference>
<keyword evidence="11 14" id="KW-0234">DNA repair</keyword>
<evidence type="ECO:0000256" key="5">
    <source>
        <dbReference type="ARBA" id="ARBA00022741"/>
    </source>
</evidence>
<dbReference type="SUPFAM" id="SSF56091">
    <property type="entry name" value="DNA ligase/mRNA capping enzyme, catalytic domain"/>
    <property type="match status" value="1"/>
</dbReference>
<dbReference type="Gene3D" id="2.40.50.140">
    <property type="entry name" value="Nucleic acid-binding proteins"/>
    <property type="match status" value="1"/>
</dbReference>
<name>A0A1F5JC23_9BACT</name>
<dbReference type="InterPro" id="IPR050191">
    <property type="entry name" value="ATP-dep_DNA_ligase"/>
</dbReference>
<evidence type="ECO:0000256" key="7">
    <source>
        <dbReference type="ARBA" id="ARBA00022813"/>
    </source>
</evidence>
<keyword evidence="2 14" id="KW-0436">Ligase</keyword>
<dbReference type="SUPFAM" id="SSF50249">
    <property type="entry name" value="Nucleic acid-binding proteins"/>
    <property type="match status" value="1"/>
</dbReference>
<dbReference type="GO" id="GO:0071897">
    <property type="term" value="P:DNA biosynthetic process"/>
    <property type="evidence" value="ECO:0007669"/>
    <property type="project" value="InterPro"/>
</dbReference>
<dbReference type="GO" id="GO:0051301">
    <property type="term" value="P:cell division"/>
    <property type="evidence" value="ECO:0007669"/>
    <property type="project" value="UniProtKB-KW"/>
</dbReference>
<dbReference type="Pfam" id="PF04679">
    <property type="entry name" value="DNA_ligase_A_C"/>
    <property type="match status" value="1"/>
</dbReference>
<evidence type="ECO:0000256" key="8">
    <source>
        <dbReference type="ARBA" id="ARBA00022840"/>
    </source>
</evidence>
<dbReference type="GO" id="GO:0003910">
    <property type="term" value="F:DNA ligase (ATP) activity"/>
    <property type="evidence" value="ECO:0007669"/>
    <property type="project" value="UniProtKB-EC"/>
</dbReference>
<dbReference type="PRINTS" id="PR00379">
    <property type="entry name" value="INTEIN"/>
</dbReference>
<keyword evidence="3" id="KW-0132">Cell division</keyword>
<dbReference type="Gene3D" id="3.10.28.10">
    <property type="entry name" value="Homing endonucleases"/>
    <property type="match status" value="1"/>
</dbReference>
<keyword evidence="4" id="KW-0235">DNA replication</keyword>
<dbReference type="GO" id="GO:0004519">
    <property type="term" value="F:endonuclease activity"/>
    <property type="evidence" value="ECO:0007669"/>
    <property type="project" value="InterPro"/>
</dbReference>
<keyword evidence="12" id="KW-0131">Cell cycle</keyword>
<reference evidence="18 19" key="1">
    <citation type="journal article" date="2016" name="Nat. Commun.">
        <title>Thousands of microbial genomes shed light on interconnected biogeochemical processes in an aquifer system.</title>
        <authorList>
            <person name="Anantharaman K."/>
            <person name="Brown C.T."/>
            <person name="Hug L.A."/>
            <person name="Sharon I."/>
            <person name="Castelle C.J."/>
            <person name="Probst A.J."/>
            <person name="Thomas B.C."/>
            <person name="Singh A."/>
            <person name="Wilkins M.J."/>
            <person name="Karaoz U."/>
            <person name="Brodie E.L."/>
            <person name="Williams K.H."/>
            <person name="Hubbard S.S."/>
            <person name="Banfield J.F."/>
        </authorList>
    </citation>
    <scope>NUCLEOTIDE SEQUENCE [LARGE SCALE GENOMIC DNA]</scope>
</reference>
<dbReference type="Gene3D" id="3.30.470.30">
    <property type="entry name" value="DNA ligase/mRNA capping enzyme"/>
    <property type="match status" value="1"/>
</dbReference>
<evidence type="ECO:0000313" key="19">
    <source>
        <dbReference type="Proteomes" id="UP000177042"/>
    </source>
</evidence>
<dbReference type="PANTHER" id="PTHR45674:SF4">
    <property type="entry name" value="DNA LIGASE 1"/>
    <property type="match status" value="1"/>
</dbReference>
<evidence type="ECO:0000256" key="15">
    <source>
        <dbReference type="RuleBase" id="RU004196"/>
    </source>
</evidence>
<dbReference type="GO" id="GO:0005524">
    <property type="term" value="F:ATP binding"/>
    <property type="evidence" value="ECO:0007669"/>
    <property type="project" value="UniProtKB-KW"/>
</dbReference>
<evidence type="ECO:0000313" key="18">
    <source>
        <dbReference type="EMBL" id="OGE26118.1"/>
    </source>
</evidence>
<sequence length="938" mass="106609">MTFGQLSLYFEKLEKTSSRLILIDILAELFSKVQLIEIGKVAYLIQGRVAPFFEPLEIGMSEKLIAQSIARAFGVDREEVLKEYGKVGDLGLVALQQSVKCKVQSAKLGVAEVFDKLRDIAKFTGEGTVERKVSGLVDLLTKASGIEAKHLVRIPLGTSRLGIGDPTVLDAFAKLKLGDRSKRKELEGSYNKVSDLGLIGETLWEKGLEGVKKLDVTVGRPIRSQLAERLPDAKTILQKFGGKAHVQFKYDGFRCVTGYTAPYIKGKGITSVRDLQVGDLVLTHKGRFQKVLAKQKRTIKKGERLFKFQTYLGDEIGISEGHPLLCIEHGKQVWKEVEFIKPGDEVIFPLPKFPPNNPHLAPIRLELSTLSGYKKTFILNCDFYRFLGFWIGDGFTNNFHNTERVGLLFNGKTEVDLANDYKKIIANTLHVPKMTVSRTSAKGCVTLYWRDEPLRHWLSTYFRRDWEGKMLPEWFSHVSKENFEKFLQGWIESDGSIDKDGIAKIVTRERDLASFAQLIGLSQGIVIGLHRIRIKYKLGLHFDKPVLKTYYQLVFPKTTRYARVENDKLIVRVRKNQTVKYRDPRIQLYDIQVEEDESFCVPMVSLHNCQIHKDGEKVRLFSRNLEETTPMFPEIVQGVLRQVKAKTAILDSEALAINPLSEEFLPFQETTKRRRKYGIEEMSKTLPLKAFIFDVMYIDGKSLMDQPLTERVESLESRVKALPAGRQGNEVLLPQPGEIVDNEERLNELFNDSLTKGLEGLVVKRSDSKYEAGARNFNWVKLKRHSAGELKDTIDCVILGYVYGRGKRVTFGAGALLVGIYDKEKDEFVTVSKIGTGLTDEEWREIKVKSEKFKVQSKPARVNSLIIPSVWVEPKIVIEVLADEITRSPVHTAGKIGDEPGYALRFPRLVKFREADRQPEDATTVKELIQMYHQQFKK</sequence>
<dbReference type="CDD" id="cd07969">
    <property type="entry name" value="OBF_DNA_ligase_I"/>
    <property type="match status" value="1"/>
</dbReference>
<dbReference type="PANTHER" id="PTHR45674">
    <property type="entry name" value="DNA LIGASE 1/3 FAMILY MEMBER"/>
    <property type="match status" value="1"/>
</dbReference>
<keyword evidence="5 14" id="KW-0547">Nucleotide-binding</keyword>
<protein>
    <recommendedName>
        <fullName evidence="14">DNA ligase</fullName>
        <ecNumber evidence="14">6.5.1.1</ecNumber>
    </recommendedName>
</protein>
<dbReference type="InterPro" id="IPR036844">
    <property type="entry name" value="Hint_dom_sf"/>
</dbReference>
<dbReference type="GO" id="GO:0006310">
    <property type="term" value="P:DNA recombination"/>
    <property type="evidence" value="ECO:0007669"/>
    <property type="project" value="UniProtKB-KW"/>
</dbReference>
<organism evidence="18 19">
    <name type="scientific">Candidatus Daviesbacteria bacterium RIFCSPHIGHO2_02_FULL_39_12</name>
    <dbReference type="NCBI Taxonomy" id="1797770"/>
    <lineage>
        <taxon>Bacteria</taxon>
        <taxon>Candidatus Daviesiibacteriota</taxon>
    </lineage>
</organism>
<dbReference type="GO" id="GO:0003677">
    <property type="term" value="F:DNA binding"/>
    <property type="evidence" value="ECO:0007669"/>
    <property type="project" value="InterPro"/>
</dbReference>
<dbReference type="InterPro" id="IPR006142">
    <property type="entry name" value="INTEIN"/>
</dbReference>
<dbReference type="Pfam" id="PF01068">
    <property type="entry name" value="DNA_ligase_A_M"/>
    <property type="match status" value="1"/>
</dbReference>
<evidence type="ECO:0000256" key="10">
    <source>
        <dbReference type="ARBA" id="ARBA00023172"/>
    </source>
</evidence>
<dbReference type="AlphaFoldDB" id="A0A1F5JC23"/>
<evidence type="ECO:0000256" key="13">
    <source>
        <dbReference type="ARBA" id="ARBA00034003"/>
    </source>
</evidence>
<comment type="similarity">
    <text evidence="1 15">Belongs to the ATP-dependent DNA ligase family.</text>
</comment>
<dbReference type="InterPro" id="IPR012310">
    <property type="entry name" value="DNA_ligase_ATP-dep_cent"/>
</dbReference>
<dbReference type="InterPro" id="IPR027434">
    <property type="entry name" value="Homing_endonucl"/>
</dbReference>
<dbReference type="InterPro" id="IPR004042">
    <property type="entry name" value="Intein_endonuc_central"/>
</dbReference>
<feature type="domain" description="DOD-type homing endonuclease" evidence="17">
    <location>
        <begin position="386"/>
        <end position="534"/>
    </location>
</feature>
<dbReference type="PROSITE" id="PS00697">
    <property type="entry name" value="DNA_LIGASE_A1"/>
    <property type="match status" value="1"/>
</dbReference>
<dbReference type="GO" id="GO:0016539">
    <property type="term" value="P:intein-mediated protein splicing"/>
    <property type="evidence" value="ECO:0007669"/>
    <property type="project" value="InterPro"/>
</dbReference>
<keyword evidence="9" id="KW-0651">Protein splicing</keyword>
<keyword evidence="7" id="KW-0068">Autocatalytic cleavage</keyword>
<comment type="catalytic activity">
    <reaction evidence="13 14">
        <text>ATP + (deoxyribonucleotide)n-3'-hydroxyl + 5'-phospho-(deoxyribonucleotide)m = (deoxyribonucleotide)n+m + AMP + diphosphate.</text>
        <dbReference type="EC" id="6.5.1.1"/>
    </reaction>
</comment>
<comment type="caution">
    <text evidence="18">The sequence shown here is derived from an EMBL/GenBank/DDBJ whole genome shotgun (WGS) entry which is preliminary data.</text>
</comment>
<evidence type="ECO:0000256" key="12">
    <source>
        <dbReference type="ARBA" id="ARBA00023306"/>
    </source>
</evidence>
<evidence type="ECO:0000256" key="14">
    <source>
        <dbReference type="RuleBase" id="RU000617"/>
    </source>
</evidence>
<evidence type="ECO:0000256" key="4">
    <source>
        <dbReference type="ARBA" id="ARBA00022705"/>
    </source>
</evidence>
<dbReference type="InterPro" id="IPR000977">
    <property type="entry name" value="DNA_ligase_ATP-dep"/>
</dbReference>
<dbReference type="InterPro" id="IPR012308">
    <property type="entry name" value="DNA_ligase_ATP-dep_N"/>
</dbReference>
<dbReference type="Proteomes" id="UP000177042">
    <property type="component" value="Unassembled WGS sequence"/>
</dbReference>
<keyword evidence="10 14" id="KW-0233">DNA recombination</keyword>
<evidence type="ECO:0000256" key="9">
    <source>
        <dbReference type="ARBA" id="ARBA00023000"/>
    </source>
</evidence>
<dbReference type="Gene3D" id="2.170.16.10">
    <property type="entry name" value="Hedgehog/Intein (Hint) domain"/>
    <property type="match status" value="1"/>
</dbReference>
<keyword evidence="8 14" id="KW-0067">ATP-binding</keyword>
<dbReference type="SUPFAM" id="SSF55608">
    <property type="entry name" value="Homing endonucleases"/>
    <property type="match status" value="1"/>
</dbReference>
<feature type="domain" description="ATP-dependent DNA ligase family profile" evidence="16">
    <location>
        <begin position="681"/>
        <end position="808"/>
    </location>
</feature>
<accession>A0A1F5JC23</accession>
<dbReference type="Pfam" id="PF04675">
    <property type="entry name" value="DNA_ligase_A_N"/>
    <property type="match status" value="1"/>
</dbReference>
<dbReference type="InterPro" id="IPR012340">
    <property type="entry name" value="NA-bd_OB-fold"/>
</dbReference>
<dbReference type="GO" id="GO:0006273">
    <property type="term" value="P:lagging strand elongation"/>
    <property type="evidence" value="ECO:0007669"/>
    <property type="project" value="TreeGrafter"/>
</dbReference>
<dbReference type="InterPro" id="IPR016059">
    <property type="entry name" value="DNA_ligase_ATP-dep_CS"/>
</dbReference>
<dbReference type="SUPFAM" id="SSF117018">
    <property type="entry name" value="ATP-dependent DNA ligase DNA-binding domain"/>
    <property type="match status" value="1"/>
</dbReference>